<sequence length="223" mass="24643">MPSQQGLWDAWHGQAHGPDAEPVHREFLDTFLSQLPPPDGAGPLLELGCGQGHDALYVAGCGYSVRALDLSPAAIERANDNLGAHPDADVRFLQHDTAMPLPFQDEAFDGIYSYLALHYFDDSTTRSVFSELRRVIHPGGTLAFCVKSVRDPLFGKGDLLEPEMYSLDGHVRHFFDPRYATGLLRTWEALRITESRGRYLDSRPSGLLQVIARRPADEGVAAD</sequence>
<keyword evidence="2" id="KW-0808">Transferase</keyword>
<gene>
    <name evidence="5" type="ORF">GCM10022226_11880</name>
</gene>
<evidence type="ECO:0000256" key="1">
    <source>
        <dbReference type="ARBA" id="ARBA00022603"/>
    </source>
</evidence>
<keyword evidence="6" id="KW-1185">Reference proteome</keyword>
<keyword evidence="3" id="KW-0949">S-adenosyl-L-methionine</keyword>
<evidence type="ECO:0000256" key="3">
    <source>
        <dbReference type="ARBA" id="ARBA00022691"/>
    </source>
</evidence>
<keyword evidence="1" id="KW-0489">Methyltransferase</keyword>
<dbReference type="CDD" id="cd02440">
    <property type="entry name" value="AdoMet_MTases"/>
    <property type="match status" value="1"/>
</dbReference>
<organism evidence="5 6">
    <name type="scientific">Sphaerisporangium flaviroseum</name>
    <dbReference type="NCBI Taxonomy" id="509199"/>
    <lineage>
        <taxon>Bacteria</taxon>
        <taxon>Bacillati</taxon>
        <taxon>Actinomycetota</taxon>
        <taxon>Actinomycetes</taxon>
        <taxon>Streptosporangiales</taxon>
        <taxon>Streptosporangiaceae</taxon>
        <taxon>Sphaerisporangium</taxon>
    </lineage>
</organism>
<proteinExistence type="predicted"/>
<comment type="caution">
    <text evidence="5">The sequence shown here is derived from an EMBL/GenBank/DDBJ whole genome shotgun (WGS) entry which is preliminary data.</text>
</comment>
<protein>
    <recommendedName>
        <fullName evidence="4">Methyltransferase domain-containing protein</fullName>
    </recommendedName>
</protein>
<reference evidence="6" key="1">
    <citation type="journal article" date="2019" name="Int. J. Syst. Evol. Microbiol.">
        <title>The Global Catalogue of Microorganisms (GCM) 10K type strain sequencing project: providing services to taxonomists for standard genome sequencing and annotation.</title>
        <authorList>
            <consortium name="The Broad Institute Genomics Platform"/>
            <consortium name="The Broad Institute Genome Sequencing Center for Infectious Disease"/>
            <person name="Wu L."/>
            <person name="Ma J."/>
        </authorList>
    </citation>
    <scope>NUCLEOTIDE SEQUENCE [LARGE SCALE GENOMIC DNA]</scope>
    <source>
        <strain evidence="6">JCM 16908</strain>
    </source>
</reference>
<feature type="domain" description="Methyltransferase" evidence="4">
    <location>
        <begin position="45"/>
        <end position="140"/>
    </location>
</feature>
<evidence type="ECO:0000259" key="4">
    <source>
        <dbReference type="Pfam" id="PF13649"/>
    </source>
</evidence>
<dbReference type="PANTHER" id="PTHR43464:SF19">
    <property type="entry name" value="UBIQUINONE BIOSYNTHESIS O-METHYLTRANSFERASE, MITOCHONDRIAL"/>
    <property type="match status" value="1"/>
</dbReference>
<dbReference type="RefSeq" id="WP_344935107.1">
    <property type="nucleotide sequence ID" value="NZ_BAAAZR010000001.1"/>
</dbReference>
<dbReference type="EMBL" id="BAAAZR010000001">
    <property type="protein sequence ID" value="GAA3794176.1"/>
    <property type="molecule type" value="Genomic_DNA"/>
</dbReference>
<evidence type="ECO:0000313" key="5">
    <source>
        <dbReference type="EMBL" id="GAA3794176.1"/>
    </source>
</evidence>
<dbReference type="Proteomes" id="UP001500888">
    <property type="component" value="Unassembled WGS sequence"/>
</dbReference>
<dbReference type="InterPro" id="IPR041698">
    <property type="entry name" value="Methyltransf_25"/>
</dbReference>
<dbReference type="Pfam" id="PF13649">
    <property type="entry name" value="Methyltransf_25"/>
    <property type="match status" value="1"/>
</dbReference>
<evidence type="ECO:0000256" key="2">
    <source>
        <dbReference type="ARBA" id="ARBA00022679"/>
    </source>
</evidence>
<dbReference type="PANTHER" id="PTHR43464">
    <property type="entry name" value="METHYLTRANSFERASE"/>
    <property type="match status" value="1"/>
</dbReference>
<evidence type="ECO:0000313" key="6">
    <source>
        <dbReference type="Proteomes" id="UP001500888"/>
    </source>
</evidence>
<accession>A0ABP7HGM0</accession>
<dbReference type="InterPro" id="IPR029063">
    <property type="entry name" value="SAM-dependent_MTases_sf"/>
</dbReference>
<dbReference type="SUPFAM" id="SSF53335">
    <property type="entry name" value="S-adenosyl-L-methionine-dependent methyltransferases"/>
    <property type="match status" value="1"/>
</dbReference>
<dbReference type="Gene3D" id="3.40.50.150">
    <property type="entry name" value="Vaccinia Virus protein VP39"/>
    <property type="match status" value="1"/>
</dbReference>
<name>A0ABP7HGM0_9ACTN</name>